<feature type="region of interest" description="Disordered" evidence="9">
    <location>
        <begin position="168"/>
        <end position="224"/>
    </location>
</feature>
<dbReference type="PANTHER" id="PTHR10201">
    <property type="entry name" value="MATRIX METALLOPROTEINASE"/>
    <property type="match status" value="1"/>
</dbReference>
<keyword evidence="12" id="KW-1185">Reference proteome</keyword>
<evidence type="ECO:0000256" key="6">
    <source>
        <dbReference type="ARBA" id="ARBA00022833"/>
    </source>
</evidence>
<evidence type="ECO:0000313" key="12">
    <source>
        <dbReference type="Proteomes" id="UP000479000"/>
    </source>
</evidence>
<dbReference type="Proteomes" id="UP000479000">
    <property type="component" value="Unassembled WGS sequence"/>
</dbReference>
<proteinExistence type="predicted"/>
<dbReference type="GO" id="GO:0030198">
    <property type="term" value="P:extracellular matrix organization"/>
    <property type="evidence" value="ECO:0007669"/>
    <property type="project" value="TreeGrafter"/>
</dbReference>
<evidence type="ECO:0000256" key="7">
    <source>
        <dbReference type="ARBA" id="ARBA00023049"/>
    </source>
</evidence>
<keyword evidence="2" id="KW-0645">Protease</keyword>
<accession>A0A6H5GH05</accession>
<evidence type="ECO:0000256" key="3">
    <source>
        <dbReference type="ARBA" id="ARBA00022723"/>
    </source>
</evidence>
<sequence>MIFTKKPLISYLTQFGYLPESDRETGFLRTESQLRESIKNLQRFGNIPETGEMDDKTLDLMSRPRCGIPDIPNFYKRRRRRFAVHGEKWHTTRLSWRFNGTIGACPSSRQCDLIRKNELGSGVNWNSAEDDGEISNLSNVEVENWTITNVCVKGRTVVRSRGGSILYARGVRPPEPHSPESCARKNRQRRNSRLRCPPASPVYEHSTTAADDGRISRLAPDDEV</sequence>
<dbReference type="PANTHER" id="PTHR10201:SF308">
    <property type="entry name" value="MATRIX METALLOPROTEINASE 2"/>
    <property type="match status" value="1"/>
</dbReference>
<dbReference type="EMBL" id="CADCXU010011964">
    <property type="protein sequence ID" value="CAB0002180.1"/>
    <property type="molecule type" value="Genomic_DNA"/>
</dbReference>
<reference evidence="11 12" key="1">
    <citation type="submission" date="2020-02" db="EMBL/GenBank/DDBJ databases">
        <authorList>
            <person name="Ferguson B K."/>
        </authorList>
    </citation>
    <scope>NUCLEOTIDE SEQUENCE [LARGE SCALE GENOMIC DNA]</scope>
</reference>
<evidence type="ECO:0000313" key="11">
    <source>
        <dbReference type="EMBL" id="CAB0002180.1"/>
    </source>
</evidence>
<dbReference type="GO" id="GO:0006508">
    <property type="term" value="P:proteolysis"/>
    <property type="evidence" value="ECO:0007669"/>
    <property type="project" value="UniProtKB-KW"/>
</dbReference>
<dbReference type="GO" id="GO:0008270">
    <property type="term" value="F:zinc ion binding"/>
    <property type="evidence" value="ECO:0007669"/>
    <property type="project" value="InterPro"/>
</dbReference>
<evidence type="ECO:0000259" key="10">
    <source>
        <dbReference type="Pfam" id="PF01471"/>
    </source>
</evidence>
<keyword evidence="8" id="KW-0865">Zymogen</keyword>
<feature type="non-terminal residue" evidence="11">
    <location>
        <position position="224"/>
    </location>
</feature>
<keyword evidence="6" id="KW-0862">Zinc</keyword>
<dbReference type="InterPro" id="IPR024079">
    <property type="entry name" value="MetalloPept_cat_dom_sf"/>
</dbReference>
<keyword evidence="4" id="KW-0732">Signal</keyword>
<dbReference type="InterPro" id="IPR036365">
    <property type="entry name" value="PGBD-like_sf"/>
</dbReference>
<keyword evidence="3" id="KW-0479">Metal-binding</keyword>
<dbReference type="Pfam" id="PF01471">
    <property type="entry name" value="PG_binding_1"/>
    <property type="match status" value="1"/>
</dbReference>
<feature type="compositionally biased region" description="Basic residues" evidence="9">
    <location>
        <begin position="184"/>
        <end position="193"/>
    </location>
</feature>
<feature type="domain" description="Peptidoglycan binding-like" evidence="10">
    <location>
        <begin position="11"/>
        <end position="61"/>
    </location>
</feature>
<dbReference type="GO" id="GO:0031012">
    <property type="term" value="C:extracellular matrix"/>
    <property type="evidence" value="ECO:0007669"/>
    <property type="project" value="InterPro"/>
</dbReference>
<evidence type="ECO:0000256" key="4">
    <source>
        <dbReference type="ARBA" id="ARBA00022729"/>
    </source>
</evidence>
<dbReference type="PROSITE" id="PS00546">
    <property type="entry name" value="CYSTEINE_SWITCH"/>
    <property type="match status" value="1"/>
</dbReference>
<gene>
    <name evidence="11" type="ORF">NTEN_LOCUS7967</name>
</gene>
<dbReference type="InterPro" id="IPR002477">
    <property type="entry name" value="Peptidoglycan-bd-like"/>
</dbReference>
<comment type="cofactor">
    <cofactor evidence="1">
        <name>Zn(2+)</name>
        <dbReference type="ChEBI" id="CHEBI:29105"/>
    </cofactor>
</comment>
<dbReference type="GO" id="GO:0030574">
    <property type="term" value="P:collagen catabolic process"/>
    <property type="evidence" value="ECO:0007669"/>
    <property type="project" value="TreeGrafter"/>
</dbReference>
<dbReference type="SUPFAM" id="SSF47090">
    <property type="entry name" value="PGBD-like"/>
    <property type="match status" value="1"/>
</dbReference>
<evidence type="ECO:0000256" key="5">
    <source>
        <dbReference type="ARBA" id="ARBA00022801"/>
    </source>
</evidence>
<keyword evidence="7" id="KW-0482">Metalloprotease</keyword>
<protein>
    <recommendedName>
        <fullName evidence="10">Peptidoglycan binding-like domain-containing protein</fullName>
    </recommendedName>
</protein>
<name>A0A6H5GH05_9HEMI</name>
<evidence type="ECO:0000256" key="9">
    <source>
        <dbReference type="SAM" id="MobiDB-lite"/>
    </source>
</evidence>
<dbReference type="InterPro" id="IPR021158">
    <property type="entry name" value="Pept_M10A_Zn_BS"/>
</dbReference>
<evidence type="ECO:0000256" key="1">
    <source>
        <dbReference type="ARBA" id="ARBA00001947"/>
    </source>
</evidence>
<dbReference type="Gene3D" id="3.40.390.10">
    <property type="entry name" value="Collagenase (Catalytic Domain)"/>
    <property type="match status" value="1"/>
</dbReference>
<evidence type="ECO:0000256" key="2">
    <source>
        <dbReference type="ARBA" id="ARBA00022670"/>
    </source>
</evidence>
<organism evidence="11 12">
    <name type="scientific">Nesidiocoris tenuis</name>
    <dbReference type="NCBI Taxonomy" id="355587"/>
    <lineage>
        <taxon>Eukaryota</taxon>
        <taxon>Metazoa</taxon>
        <taxon>Ecdysozoa</taxon>
        <taxon>Arthropoda</taxon>
        <taxon>Hexapoda</taxon>
        <taxon>Insecta</taxon>
        <taxon>Pterygota</taxon>
        <taxon>Neoptera</taxon>
        <taxon>Paraneoptera</taxon>
        <taxon>Hemiptera</taxon>
        <taxon>Heteroptera</taxon>
        <taxon>Panheteroptera</taxon>
        <taxon>Cimicomorpha</taxon>
        <taxon>Miridae</taxon>
        <taxon>Dicyphina</taxon>
        <taxon>Nesidiocoris</taxon>
    </lineage>
</organism>
<dbReference type="GO" id="GO:0004222">
    <property type="term" value="F:metalloendopeptidase activity"/>
    <property type="evidence" value="ECO:0007669"/>
    <property type="project" value="InterPro"/>
</dbReference>
<dbReference type="OrthoDB" id="406838at2759"/>
<evidence type="ECO:0000256" key="8">
    <source>
        <dbReference type="ARBA" id="ARBA00023145"/>
    </source>
</evidence>
<dbReference type="AlphaFoldDB" id="A0A6H5GH05"/>
<keyword evidence="5" id="KW-0378">Hydrolase</keyword>
<dbReference type="GO" id="GO:0005615">
    <property type="term" value="C:extracellular space"/>
    <property type="evidence" value="ECO:0007669"/>
    <property type="project" value="TreeGrafter"/>
</dbReference>